<gene>
    <name evidence="1" type="ORF">MM415A01931_0012</name>
</gene>
<proteinExistence type="predicted"/>
<dbReference type="EMBL" id="MT142119">
    <property type="protein sequence ID" value="QJA74761.1"/>
    <property type="molecule type" value="Genomic_DNA"/>
</dbReference>
<organism evidence="1">
    <name type="scientific">viral metagenome</name>
    <dbReference type="NCBI Taxonomy" id="1070528"/>
    <lineage>
        <taxon>unclassified sequences</taxon>
        <taxon>metagenomes</taxon>
        <taxon>organismal metagenomes</taxon>
    </lineage>
</organism>
<evidence type="ECO:0000313" key="1">
    <source>
        <dbReference type="EMBL" id="QJA74761.1"/>
    </source>
</evidence>
<dbReference type="AlphaFoldDB" id="A0A6M3JZM1"/>
<name>A0A6M3JZM1_9ZZZZ</name>
<protein>
    <submittedName>
        <fullName evidence="1">Uncharacterized protein</fullName>
    </submittedName>
</protein>
<sequence length="120" mass="13324">MRTTAMLFVGICLALFLVTVQPQAAEEKKPQATEPETPTLSVSEQHAEQILDFIGVGKTRLNQTLDEMVVLSQGQIRPTDSQELKAKFYLAALKDWHFQQAIKVANAKNEAALRQQFGAP</sequence>
<reference evidence="1" key="1">
    <citation type="submission" date="2020-03" db="EMBL/GenBank/DDBJ databases">
        <title>The deep terrestrial virosphere.</title>
        <authorList>
            <person name="Holmfeldt K."/>
            <person name="Nilsson E."/>
            <person name="Simone D."/>
            <person name="Lopez-Fernandez M."/>
            <person name="Wu X."/>
            <person name="de Brujin I."/>
            <person name="Lundin D."/>
            <person name="Andersson A."/>
            <person name="Bertilsson S."/>
            <person name="Dopson M."/>
        </authorList>
    </citation>
    <scope>NUCLEOTIDE SEQUENCE</scope>
    <source>
        <strain evidence="1">MM415A01931</strain>
    </source>
</reference>
<accession>A0A6M3JZM1</accession>